<dbReference type="Gene3D" id="1.20.1740.10">
    <property type="entry name" value="Amino acid/polyamine transporter I"/>
    <property type="match status" value="1"/>
</dbReference>
<dbReference type="PIRSF" id="PIRSF006060">
    <property type="entry name" value="AA_transporter"/>
    <property type="match status" value="1"/>
</dbReference>
<evidence type="ECO:0000256" key="6">
    <source>
        <dbReference type="SAM" id="Phobius"/>
    </source>
</evidence>
<dbReference type="Proteomes" id="UP001469365">
    <property type="component" value="Unassembled WGS sequence"/>
</dbReference>
<feature type="transmembrane region" description="Helical" evidence="6">
    <location>
        <begin position="101"/>
        <end position="123"/>
    </location>
</feature>
<proteinExistence type="predicted"/>
<evidence type="ECO:0000256" key="4">
    <source>
        <dbReference type="ARBA" id="ARBA00022989"/>
    </source>
</evidence>
<gene>
    <name evidence="7" type="ORF">WMW72_09040</name>
</gene>
<feature type="transmembrane region" description="Helical" evidence="6">
    <location>
        <begin position="30"/>
        <end position="49"/>
    </location>
</feature>
<evidence type="ECO:0000256" key="3">
    <source>
        <dbReference type="ARBA" id="ARBA00022692"/>
    </source>
</evidence>
<evidence type="ECO:0000313" key="8">
    <source>
        <dbReference type="Proteomes" id="UP001469365"/>
    </source>
</evidence>
<keyword evidence="2" id="KW-1003">Cell membrane</keyword>
<dbReference type="EMBL" id="JBBPCC010000004">
    <property type="protein sequence ID" value="MEK8128045.1"/>
    <property type="molecule type" value="Genomic_DNA"/>
</dbReference>
<evidence type="ECO:0000256" key="1">
    <source>
        <dbReference type="ARBA" id="ARBA00004651"/>
    </source>
</evidence>
<dbReference type="Pfam" id="PF13520">
    <property type="entry name" value="AA_permease_2"/>
    <property type="match status" value="1"/>
</dbReference>
<feature type="transmembrane region" description="Helical" evidence="6">
    <location>
        <begin position="291"/>
        <end position="321"/>
    </location>
</feature>
<feature type="transmembrane region" description="Helical" evidence="6">
    <location>
        <begin position="165"/>
        <end position="186"/>
    </location>
</feature>
<evidence type="ECO:0000256" key="5">
    <source>
        <dbReference type="ARBA" id="ARBA00023136"/>
    </source>
</evidence>
<feature type="transmembrane region" description="Helical" evidence="6">
    <location>
        <begin position="371"/>
        <end position="392"/>
    </location>
</feature>
<evidence type="ECO:0000313" key="7">
    <source>
        <dbReference type="EMBL" id="MEK8128045.1"/>
    </source>
</evidence>
<keyword evidence="4 6" id="KW-1133">Transmembrane helix</keyword>
<accession>A0ABU9DGP4</accession>
<protein>
    <submittedName>
        <fullName evidence="7">APC family permease</fullName>
    </submittedName>
</protein>
<evidence type="ECO:0000256" key="2">
    <source>
        <dbReference type="ARBA" id="ARBA00022475"/>
    </source>
</evidence>
<feature type="transmembrane region" description="Helical" evidence="6">
    <location>
        <begin position="206"/>
        <end position="225"/>
    </location>
</feature>
<keyword evidence="5 6" id="KW-0472">Membrane</keyword>
<feature type="transmembrane region" description="Helical" evidence="6">
    <location>
        <begin position="135"/>
        <end position="153"/>
    </location>
</feature>
<dbReference type="RefSeq" id="WP_341415105.1">
    <property type="nucleotide sequence ID" value="NZ_JBBPCC010000004.1"/>
</dbReference>
<feature type="transmembrane region" description="Helical" evidence="6">
    <location>
        <begin position="428"/>
        <end position="445"/>
    </location>
</feature>
<name>A0ABU9DGP4_9BACL</name>
<feature type="transmembrane region" description="Helical" evidence="6">
    <location>
        <begin position="342"/>
        <end position="365"/>
    </location>
</feature>
<keyword evidence="3 6" id="KW-0812">Transmembrane</keyword>
<sequence length="460" mass="49954">MQNISSEAASSQFNTGYTQELKRTLTMKDLVIFGLITMLPIAPTQVYAAAAINSFGMAALVYLVGIVAMIFTAISYRKMSEEFPVAGSSYSFVQRGMNPHIGFLAGWTIVMDYLVVPGLLISFSNLWLGAILPDMPRLIIIVVFAAIITVINVRGITLTKWANNVFLICQLALIAAFLICAVKFVFIDGHGIGGFSLDPFFQSGKVDLQLIATAASIAVLGFIGFDSISTLSEETVNPRKTVGRSVVLSLLLIGLLFMGQAYMASLAHPDFSTLDPDMGYFDIIREVGGDLLYYSFIGVGILAVGIANALAVQSAISRIIFTMSRDKMLPFSGFLAKVHPTYQTPANATLFIGIVSVLIAIFVSLDNLVMLVNFGAMTTYMLLNLSVVTHFFFKKKLRGLKHTLSYLLSPLIGFGVIAFIWSGFDAKTYIVGFTWLAVGAILGFVKSKGYKEVPPALHNL</sequence>
<feature type="transmembrane region" description="Helical" evidence="6">
    <location>
        <begin position="246"/>
        <end position="267"/>
    </location>
</feature>
<organism evidence="7 8">
    <name type="scientific">Paenibacillus filicis</name>
    <dbReference type="NCBI Taxonomy" id="669464"/>
    <lineage>
        <taxon>Bacteria</taxon>
        <taxon>Bacillati</taxon>
        <taxon>Bacillota</taxon>
        <taxon>Bacilli</taxon>
        <taxon>Bacillales</taxon>
        <taxon>Paenibacillaceae</taxon>
        <taxon>Paenibacillus</taxon>
    </lineage>
</organism>
<feature type="transmembrane region" description="Helical" evidence="6">
    <location>
        <begin position="404"/>
        <end position="422"/>
    </location>
</feature>
<dbReference type="InterPro" id="IPR050367">
    <property type="entry name" value="APC_superfamily"/>
</dbReference>
<comment type="subcellular location">
    <subcellularLocation>
        <location evidence="1">Cell membrane</location>
        <topology evidence="1">Multi-pass membrane protein</topology>
    </subcellularLocation>
</comment>
<dbReference type="PANTHER" id="PTHR42770">
    <property type="entry name" value="AMINO ACID TRANSPORTER-RELATED"/>
    <property type="match status" value="1"/>
</dbReference>
<comment type="caution">
    <text evidence="7">The sequence shown here is derived from an EMBL/GenBank/DDBJ whole genome shotgun (WGS) entry which is preliminary data.</text>
</comment>
<feature type="transmembrane region" description="Helical" evidence="6">
    <location>
        <begin position="55"/>
        <end position="74"/>
    </location>
</feature>
<dbReference type="PANTHER" id="PTHR42770:SF16">
    <property type="entry name" value="AMINO ACID PERMEASE"/>
    <property type="match status" value="1"/>
</dbReference>
<dbReference type="InterPro" id="IPR002293">
    <property type="entry name" value="AA/rel_permease1"/>
</dbReference>
<keyword evidence="8" id="KW-1185">Reference proteome</keyword>
<reference evidence="7 8" key="1">
    <citation type="submission" date="2024-04" db="EMBL/GenBank/DDBJ databases">
        <title>draft genome sequnece of Paenibacillus filicis.</title>
        <authorList>
            <person name="Kim D.-U."/>
        </authorList>
    </citation>
    <scope>NUCLEOTIDE SEQUENCE [LARGE SCALE GENOMIC DNA]</scope>
    <source>
        <strain evidence="7 8">KACC14197</strain>
    </source>
</reference>